<evidence type="ECO:0000256" key="2">
    <source>
        <dbReference type="SAM" id="MobiDB-lite"/>
    </source>
</evidence>
<feature type="region of interest" description="Disordered" evidence="2">
    <location>
        <begin position="1"/>
        <end position="29"/>
    </location>
</feature>
<feature type="coiled-coil region" evidence="1">
    <location>
        <begin position="281"/>
        <end position="308"/>
    </location>
</feature>
<dbReference type="EMBL" id="JASMQC010000015">
    <property type="protein sequence ID" value="KAK1939932.1"/>
    <property type="molecule type" value="Genomic_DNA"/>
</dbReference>
<gene>
    <name evidence="3" type="ORF">P3T76_008255</name>
</gene>
<reference evidence="3" key="1">
    <citation type="submission" date="2023-08" db="EMBL/GenBank/DDBJ databases">
        <title>Reference Genome Resource for the Citrus Pathogen Phytophthora citrophthora.</title>
        <authorList>
            <person name="Moller H."/>
            <person name="Coetzee B."/>
            <person name="Rose L.J."/>
            <person name="Van Niekerk J.M."/>
        </authorList>
    </citation>
    <scope>NUCLEOTIDE SEQUENCE</scope>
    <source>
        <strain evidence="3">STE-U-9442</strain>
    </source>
</reference>
<accession>A0AAD9GK24</accession>
<sequence>MKMETDHRENRETTRQSGTRKSKVATDRETRCAEGLDYEADAEVEVSGYERKSRQVVSILRGLNVFTDDTLSSTICQLLPGWTWTDDDVLDCVMRAFLYRPAGPLKYWGIREIDENTVHVELLDNSDGCVHAIRSQDDPAVEFHELEQNLRVHLRTEEPMTCTAMSSTCLKIQRTVSRIQRKPYYQTAADYSTDTFVAEILAQVRTTCDGFDRKVEIILKQMNREKQEQAEQSIHTWLQGSRRVIHDTNDVNRAFTDQEKRIKALEASNQDQKIPMEVIDIDKINRTLMNMEKRMKVLEATNADLVTKIFKLQFEKVLVEMKRKGFRRVLDQIAQAQREATAARLGFGKVLREMKKKGFAHLLYQITASRRDAKAVELADRLQQLQLEAQEAGVCLGNIHLPLVMPKVVHLTGAVSKFSNSIQLPAPESKQL</sequence>
<name>A0AAD9GK24_9STRA</name>
<dbReference type="Proteomes" id="UP001259832">
    <property type="component" value="Unassembled WGS sequence"/>
</dbReference>
<proteinExistence type="predicted"/>
<evidence type="ECO:0000313" key="4">
    <source>
        <dbReference type="Proteomes" id="UP001259832"/>
    </source>
</evidence>
<keyword evidence="1" id="KW-0175">Coiled coil</keyword>
<comment type="caution">
    <text evidence="3">The sequence shown here is derived from an EMBL/GenBank/DDBJ whole genome shotgun (WGS) entry which is preliminary data.</text>
</comment>
<evidence type="ECO:0000313" key="3">
    <source>
        <dbReference type="EMBL" id="KAK1939932.1"/>
    </source>
</evidence>
<dbReference type="AlphaFoldDB" id="A0AAD9GK24"/>
<organism evidence="3 4">
    <name type="scientific">Phytophthora citrophthora</name>
    <dbReference type="NCBI Taxonomy" id="4793"/>
    <lineage>
        <taxon>Eukaryota</taxon>
        <taxon>Sar</taxon>
        <taxon>Stramenopiles</taxon>
        <taxon>Oomycota</taxon>
        <taxon>Peronosporomycetes</taxon>
        <taxon>Peronosporales</taxon>
        <taxon>Peronosporaceae</taxon>
        <taxon>Phytophthora</taxon>
    </lineage>
</organism>
<protein>
    <submittedName>
        <fullName evidence="3">Uncharacterized protein</fullName>
    </submittedName>
</protein>
<keyword evidence="4" id="KW-1185">Reference proteome</keyword>
<evidence type="ECO:0000256" key="1">
    <source>
        <dbReference type="SAM" id="Coils"/>
    </source>
</evidence>
<feature type="compositionally biased region" description="Basic and acidic residues" evidence="2">
    <location>
        <begin position="1"/>
        <end position="14"/>
    </location>
</feature>